<dbReference type="Pfam" id="PF03140">
    <property type="entry name" value="DUF247"/>
    <property type="match status" value="1"/>
</dbReference>
<feature type="transmembrane region" description="Helical" evidence="1">
    <location>
        <begin position="495"/>
        <end position="521"/>
    </location>
</feature>
<dbReference type="InterPro" id="IPR004158">
    <property type="entry name" value="DUF247_pln"/>
</dbReference>
<comment type="caution">
    <text evidence="2">The sequence shown here is derived from an EMBL/GenBank/DDBJ whole genome shotgun (WGS) entry which is preliminary data.</text>
</comment>
<evidence type="ECO:0000313" key="3">
    <source>
        <dbReference type="Proteomes" id="UP001605036"/>
    </source>
</evidence>
<reference evidence="2 3" key="1">
    <citation type="submission" date="2024-09" db="EMBL/GenBank/DDBJ databases">
        <title>Chromosome-scale assembly of Riccia fluitans.</title>
        <authorList>
            <person name="Paukszto L."/>
            <person name="Sawicki J."/>
            <person name="Karawczyk K."/>
            <person name="Piernik-Szablinska J."/>
            <person name="Szczecinska M."/>
            <person name="Mazdziarz M."/>
        </authorList>
    </citation>
    <scope>NUCLEOTIDE SEQUENCE [LARGE SCALE GENOMIC DNA]</scope>
    <source>
        <strain evidence="2">Rf_01</strain>
        <tissue evidence="2">Aerial parts of the thallus</tissue>
    </source>
</reference>
<evidence type="ECO:0000313" key="2">
    <source>
        <dbReference type="EMBL" id="KAL2613206.1"/>
    </source>
</evidence>
<sequence length="530" mass="59696">MASSSEDMWVLSMDRLVAQNMARNDNDRRQNCSVYRIPAVIRKLRPQCYDYEVIPLGLYNRDFRDVTPMVQLELEVVAVWFKHLPDPNGWTNFCSRVAEPPPDHEGTSLEDFYHDTPVDSSITPPMVRSVLVLDAVFIASKLVLKYDGDDPAVPSAFEVDILELFRRNNIQCHESSISRDIGLVFENQVPLYLVQNVWGLYFGDGSRFEMCLKNYVLQLVLNLLPMHIVISSSKLLDFEGCNHILEYVHKAVCLDINATSATAGSGNGSSAARRFTGWLSRYLAYLKTVAELETNPGTTHSAGSETSWAAAGTGRMFRRLKLPEKGGTNSATTKRFMGRRTLPTVTELRKAGIRFRGVQTGICGIRFEKSFFNLKATLNLPQLRISDGTEKLLLNLCAFESMKVPDHKRKVTAFVLLMDELISTEEDVQLLRKGPEPVISVNKTGEDKGVANLFNILQNFDGSIGIGDLKIVIKEIHAWNDTRWRHQVTHFMDRFVIAPWIVIAMVASTILLAATLLQTVYTVEGFYHPK</sequence>
<evidence type="ECO:0000256" key="1">
    <source>
        <dbReference type="SAM" id="Phobius"/>
    </source>
</evidence>
<accession>A0ABD1XW83</accession>
<name>A0ABD1XW83_9MARC</name>
<keyword evidence="1" id="KW-0472">Membrane</keyword>
<dbReference type="AlphaFoldDB" id="A0ABD1XW83"/>
<gene>
    <name evidence="2" type="ORF">R1flu_024898</name>
</gene>
<keyword evidence="1" id="KW-1133">Transmembrane helix</keyword>
<protein>
    <submittedName>
        <fullName evidence="2">Uncharacterized protein</fullName>
    </submittedName>
</protein>
<dbReference type="EMBL" id="JBHFFA010000007">
    <property type="protein sequence ID" value="KAL2613206.1"/>
    <property type="molecule type" value="Genomic_DNA"/>
</dbReference>
<dbReference type="PANTHER" id="PTHR31170:SF25">
    <property type="entry name" value="BNAA09G04570D PROTEIN"/>
    <property type="match status" value="1"/>
</dbReference>
<dbReference type="Proteomes" id="UP001605036">
    <property type="component" value="Unassembled WGS sequence"/>
</dbReference>
<keyword evidence="1" id="KW-0812">Transmembrane</keyword>
<keyword evidence="3" id="KW-1185">Reference proteome</keyword>
<organism evidence="2 3">
    <name type="scientific">Riccia fluitans</name>
    <dbReference type="NCBI Taxonomy" id="41844"/>
    <lineage>
        <taxon>Eukaryota</taxon>
        <taxon>Viridiplantae</taxon>
        <taxon>Streptophyta</taxon>
        <taxon>Embryophyta</taxon>
        <taxon>Marchantiophyta</taxon>
        <taxon>Marchantiopsida</taxon>
        <taxon>Marchantiidae</taxon>
        <taxon>Marchantiales</taxon>
        <taxon>Ricciaceae</taxon>
        <taxon>Riccia</taxon>
    </lineage>
</organism>
<proteinExistence type="predicted"/>
<dbReference type="PANTHER" id="PTHR31170">
    <property type="entry name" value="BNAC04G53230D PROTEIN"/>
    <property type="match status" value="1"/>
</dbReference>